<dbReference type="NCBIfam" id="NF002634">
    <property type="entry name" value="PRK02304.1-3"/>
    <property type="match status" value="1"/>
</dbReference>
<proteinExistence type="inferred from homology"/>
<dbReference type="NCBIfam" id="NF002636">
    <property type="entry name" value="PRK02304.1-5"/>
    <property type="match status" value="1"/>
</dbReference>
<dbReference type="HAMAP" id="MF_00004">
    <property type="entry name" value="Aden_phosphoribosyltr"/>
    <property type="match status" value="1"/>
</dbReference>
<dbReference type="FunFam" id="3.40.50.2020:FF:000021">
    <property type="entry name" value="Adenine phosphoribosyltransferase"/>
    <property type="match status" value="1"/>
</dbReference>
<dbReference type="Proteomes" id="UP000801492">
    <property type="component" value="Unassembled WGS sequence"/>
</dbReference>
<dbReference type="SUPFAM" id="SSF53271">
    <property type="entry name" value="PRTase-like"/>
    <property type="match status" value="1"/>
</dbReference>
<accession>A0A8K0D5H0</accession>
<comment type="similarity">
    <text evidence="5">Belongs to the purine/pyrimidine phosphoribosyltransferase family.</text>
</comment>
<dbReference type="UniPathway" id="UPA00588">
    <property type="reaction ID" value="UER00646"/>
</dbReference>
<dbReference type="GO" id="GO:0016208">
    <property type="term" value="F:AMP binding"/>
    <property type="evidence" value="ECO:0007669"/>
    <property type="project" value="TreeGrafter"/>
</dbReference>
<gene>
    <name evidence="14" type="ORF">ILUMI_11203</name>
</gene>
<dbReference type="GO" id="GO:0005737">
    <property type="term" value="C:cytoplasm"/>
    <property type="evidence" value="ECO:0007669"/>
    <property type="project" value="UniProtKB-SubCell"/>
</dbReference>
<dbReference type="GO" id="GO:0006166">
    <property type="term" value="P:purine ribonucleoside salvage"/>
    <property type="evidence" value="ECO:0007669"/>
    <property type="project" value="UniProtKB-KW"/>
</dbReference>
<reference evidence="14" key="1">
    <citation type="submission" date="2019-08" db="EMBL/GenBank/DDBJ databases">
        <title>The genome of the North American firefly Photinus pyralis.</title>
        <authorList>
            <consortium name="Photinus pyralis genome working group"/>
            <person name="Fallon T.R."/>
            <person name="Sander Lower S.E."/>
            <person name="Weng J.-K."/>
        </authorList>
    </citation>
    <scope>NUCLEOTIDE SEQUENCE</scope>
    <source>
        <strain evidence="14">TRF0915ILg1</strain>
        <tissue evidence="14">Whole body</tissue>
    </source>
</reference>
<dbReference type="GO" id="GO:0002055">
    <property type="term" value="F:adenine binding"/>
    <property type="evidence" value="ECO:0007669"/>
    <property type="project" value="TreeGrafter"/>
</dbReference>
<comment type="caution">
    <text evidence="14">The sequence shown here is derived from an EMBL/GenBank/DDBJ whole genome shotgun (WGS) entry which is preliminary data.</text>
</comment>
<organism evidence="14 15">
    <name type="scientific">Ignelater luminosus</name>
    <name type="common">Cucubano</name>
    <name type="synonym">Pyrophorus luminosus</name>
    <dbReference type="NCBI Taxonomy" id="2038154"/>
    <lineage>
        <taxon>Eukaryota</taxon>
        <taxon>Metazoa</taxon>
        <taxon>Ecdysozoa</taxon>
        <taxon>Arthropoda</taxon>
        <taxon>Hexapoda</taxon>
        <taxon>Insecta</taxon>
        <taxon>Pterygota</taxon>
        <taxon>Neoptera</taxon>
        <taxon>Endopterygota</taxon>
        <taxon>Coleoptera</taxon>
        <taxon>Polyphaga</taxon>
        <taxon>Elateriformia</taxon>
        <taxon>Elateroidea</taxon>
        <taxon>Elateridae</taxon>
        <taxon>Agrypninae</taxon>
        <taxon>Pyrophorini</taxon>
        <taxon>Ignelater</taxon>
    </lineage>
</organism>
<protein>
    <recommendedName>
        <fullName evidence="8">Adenine phosphoribosyltransferase</fullName>
        <ecNumber evidence="7">2.4.2.7</ecNumber>
    </recommendedName>
</protein>
<keyword evidence="11" id="KW-0808">Transferase</keyword>
<keyword evidence="9" id="KW-0963">Cytoplasm</keyword>
<dbReference type="PANTHER" id="PTHR32315">
    <property type="entry name" value="ADENINE PHOSPHORIBOSYLTRANSFERASE"/>
    <property type="match status" value="1"/>
</dbReference>
<evidence type="ECO:0000256" key="1">
    <source>
        <dbReference type="ARBA" id="ARBA00000868"/>
    </source>
</evidence>
<evidence type="ECO:0000259" key="13">
    <source>
        <dbReference type="Pfam" id="PF00156"/>
    </source>
</evidence>
<dbReference type="InterPro" id="IPR005764">
    <property type="entry name" value="Ade_phspho_trans"/>
</dbReference>
<comment type="subcellular location">
    <subcellularLocation>
        <location evidence="3">Cytoplasm</location>
    </subcellularLocation>
</comment>
<comment type="pathway">
    <text evidence="4">Purine metabolism; AMP biosynthesis via salvage pathway; AMP from adenine: step 1/1.</text>
</comment>
<comment type="subunit">
    <text evidence="6">Homodimer.</text>
</comment>
<dbReference type="PANTHER" id="PTHR32315:SF3">
    <property type="entry name" value="ADENINE PHOSPHORIBOSYLTRANSFERASE"/>
    <property type="match status" value="1"/>
</dbReference>
<dbReference type="InterPro" id="IPR000836">
    <property type="entry name" value="PRTase_dom"/>
</dbReference>
<evidence type="ECO:0000256" key="6">
    <source>
        <dbReference type="ARBA" id="ARBA00011738"/>
    </source>
</evidence>
<keyword evidence="12" id="KW-0660">Purine salvage</keyword>
<evidence type="ECO:0000256" key="9">
    <source>
        <dbReference type="ARBA" id="ARBA00022490"/>
    </source>
</evidence>
<dbReference type="NCBIfam" id="TIGR01090">
    <property type="entry name" value="apt"/>
    <property type="match status" value="1"/>
</dbReference>
<dbReference type="InterPro" id="IPR050054">
    <property type="entry name" value="UPRTase/APRTase"/>
</dbReference>
<keyword evidence="15" id="KW-1185">Reference proteome</keyword>
<dbReference type="GO" id="GO:0044209">
    <property type="term" value="P:AMP salvage"/>
    <property type="evidence" value="ECO:0007669"/>
    <property type="project" value="UniProtKB-UniPathway"/>
</dbReference>
<dbReference type="Pfam" id="PF00156">
    <property type="entry name" value="Pribosyltran"/>
    <property type="match status" value="1"/>
</dbReference>
<feature type="domain" description="Phosphoribosyltransferase" evidence="13">
    <location>
        <begin position="37"/>
        <end position="162"/>
    </location>
</feature>
<dbReference type="CDD" id="cd06223">
    <property type="entry name" value="PRTases_typeI"/>
    <property type="match status" value="1"/>
</dbReference>
<evidence type="ECO:0000256" key="10">
    <source>
        <dbReference type="ARBA" id="ARBA00022676"/>
    </source>
</evidence>
<evidence type="ECO:0000256" key="4">
    <source>
        <dbReference type="ARBA" id="ARBA00004659"/>
    </source>
</evidence>
<evidence type="ECO:0000313" key="14">
    <source>
        <dbReference type="EMBL" id="KAF2894970.1"/>
    </source>
</evidence>
<evidence type="ECO:0000256" key="11">
    <source>
        <dbReference type="ARBA" id="ARBA00022679"/>
    </source>
</evidence>
<evidence type="ECO:0000256" key="12">
    <source>
        <dbReference type="ARBA" id="ARBA00022726"/>
    </source>
</evidence>
<dbReference type="EC" id="2.4.2.7" evidence="7"/>
<name>A0A8K0D5H0_IGNLU</name>
<evidence type="ECO:0000313" key="15">
    <source>
        <dbReference type="Proteomes" id="UP000801492"/>
    </source>
</evidence>
<evidence type="ECO:0000256" key="3">
    <source>
        <dbReference type="ARBA" id="ARBA00004496"/>
    </source>
</evidence>
<dbReference type="OrthoDB" id="363185at2759"/>
<evidence type="ECO:0000256" key="7">
    <source>
        <dbReference type="ARBA" id="ARBA00011893"/>
    </source>
</evidence>
<evidence type="ECO:0000256" key="8">
    <source>
        <dbReference type="ARBA" id="ARBA00017366"/>
    </source>
</evidence>
<evidence type="ECO:0000256" key="5">
    <source>
        <dbReference type="ARBA" id="ARBA00008391"/>
    </source>
</evidence>
<keyword evidence="10" id="KW-0328">Glycosyltransferase</keyword>
<dbReference type="GO" id="GO:0006168">
    <property type="term" value="P:adenine salvage"/>
    <property type="evidence" value="ECO:0007669"/>
    <property type="project" value="InterPro"/>
</dbReference>
<dbReference type="InterPro" id="IPR029057">
    <property type="entry name" value="PRTase-like"/>
</dbReference>
<evidence type="ECO:0000256" key="2">
    <source>
        <dbReference type="ARBA" id="ARBA00003968"/>
    </source>
</evidence>
<dbReference type="Gene3D" id="3.40.50.2020">
    <property type="match status" value="1"/>
</dbReference>
<dbReference type="AlphaFoldDB" id="A0A8K0D5H0"/>
<dbReference type="EMBL" id="VTPC01006391">
    <property type="protein sequence ID" value="KAF2894970.1"/>
    <property type="molecule type" value="Genomic_DNA"/>
</dbReference>
<sequence>MATELSEKIELIRNHVQSFPDFPKPGVLFKDIFSVLREPKVFSVLCDILCKHVKSLPSKIEYVTALDSRGFLFGPIIALDQQVPFVPIRKKGKLPGDICSASYKLEYGEDTLEIQANSIPKGANVLVVDDLLATGGSLSAACSLIESIGAKTVECLIVMELTSLKGREKLKAPVHSLLKY</sequence>
<comment type="function">
    <text evidence="2">Catalyzes a salvage reaction resulting in the formation of AMP, that is energically less costly than de novo synthesis.</text>
</comment>
<dbReference type="GO" id="GO:0003999">
    <property type="term" value="F:adenine phosphoribosyltransferase activity"/>
    <property type="evidence" value="ECO:0007669"/>
    <property type="project" value="UniProtKB-EC"/>
</dbReference>
<comment type="catalytic activity">
    <reaction evidence="1">
        <text>AMP + diphosphate = 5-phospho-alpha-D-ribose 1-diphosphate + adenine</text>
        <dbReference type="Rhea" id="RHEA:16609"/>
        <dbReference type="ChEBI" id="CHEBI:16708"/>
        <dbReference type="ChEBI" id="CHEBI:33019"/>
        <dbReference type="ChEBI" id="CHEBI:58017"/>
        <dbReference type="ChEBI" id="CHEBI:456215"/>
        <dbReference type="EC" id="2.4.2.7"/>
    </reaction>
</comment>